<dbReference type="EMBL" id="CH476603">
    <property type="protein sequence ID" value="EAU32526.1"/>
    <property type="molecule type" value="Genomic_DNA"/>
</dbReference>
<evidence type="ECO:0000256" key="1">
    <source>
        <dbReference type="SAM" id="MobiDB-lite"/>
    </source>
</evidence>
<dbReference type="InterPro" id="IPR011009">
    <property type="entry name" value="Kinase-like_dom_sf"/>
</dbReference>
<protein>
    <recommendedName>
        <fullName evidence="2">Aminoglycoside phosphotransferase domain-containing protein</fullName>
    </recommendedName>
</protein>
<dbReference type="AlphaFoldDB" id="Q0CGQ0"/>
<dbReference type="OMA" id="WPEYWEF"/>
<dbReference type="PANTHER" id="PTHR21310">
    <property type="entry name" value="AMINOGLYCOSIDE PHOSPHOTRANSFERASE-RELATED-RELATED"/>
    <property type="match status" value="1"/>
</dbReference>
<sequence>MSAALSTDCPSGEAREIMQALPSISASAKHGEIWGIDLQKGDKQLICALIQKFIDHHCLLPSLQVARTKASLTRTLEWRRRNTPRALISEAKSTLPGLNLLHLSEIQGKYVMWVTIDEKLMRGYAPIYSDLRTSSGLVDLGLAVLELLADLLLTRASGDDTPSSLTALCVVDFKLHDVPPNRKGRSSFRATLGMALEELVSRIHSHYPGLLEKAYIIRPSDDYLASLDIPEYLLRQTVLLENPKELVLHLGLDVSPEYGGQGAPLADSDLLKHASIEAKSDEVKSDTQEASKIDPTSATACPEQQGNTEGLSRSSVQPTDTRSLDELASEGTELRLIYSETIGPPEIILDPEDLKTAEAVAPGKQGASLAFADSDMVVKYGYGVRLAEAEAMFLVSKRTTIPTPKLLSAYILDGTGYIIMSYEEGEPLGHYFDRVSEAEQGKVLQQLRDYVEQMRSIKGDFIGGIDYSSCCDGIFEGGFGDYTKYSYGPYESEESFNEGIVQALRDRLPAELLKSEGDPDSVFFTSEFLLYQTVRGLKGHEIVFTHGDLHHGNIIVRADGTVVLLDWGSAGFWPEYWEFYRAMFGSPWKVSWDRMVEKFIPPYYVESAIMQKVFATVWY</sequence>
<dbReference type="OrthoDB" id="8300194at2759"/>
<feature type="region of interest" description="Disordered" evidence="1">
    <location>
        <begin position="277"/>
        <end position="322"/>
    </location>
</feature>
<evidence type="ECO:0000313" key="3">
    <source>
        <dbReference type="EMBL" id="EAU32526.1"/>
    </source>
</evidence>
<dbReference type="HOGENOM" id="CLU_037862_0_0_1"/>
<reference evidence="4" key="1">
    <citation type="submission" date="2005-09" db="EMBL/GenBank/DDBJ databases">
        <title>Annotation of the Aspergillus terreus NIH2624 genome.</title>
        <authorList>
            <person name="Birren B.W."/>
            <person name="Lander E.S."/>
            <person name="Galagan J.E."/>
            <person name="Nusbaum C."/>
            <person name="Devon K."/>
            <person name="Henn M."/>
            <person name="Ma L.-J."/>
            <person name="Jaffe D.B."/>
            <person name="Butler J."/>
            <person name="Alvarez P."/>
            <person name="Gnerre S."/>
            <person name="Grabherr M."/>
            <person name="Kleber M."/>
            <person name="Mauceli E.W."/>
            <person name="Brockman W."/>
            <person name="Rounsley S."/>
            <person name="Young S.K."/>
            <person name="LaButti K."/>
            <person name="Pushparaj V."/>
            <person name="DeCaprio D."/>
            <person name="Crawford M."/>
            <person name="Koehrsen M."/>
            <person name="Engels R."/>
            <person name="Montgomery P."/>
            <person name="Pearson M."/>
            <person name="Howarth C."/>
            <person name="Larson L."/>
            <person name="Luoma S."/>
            <person name="White J."/>
            <person name="Alvarado L."/>
            <person name="Kodira C.D."/>
            <person name="Zeng Q."/>
            <person name="Oleary S."/>
            <person name="Yandava C."/>
            <person name="Denning D.W."/>
            <person name="Nierman W.C."/>
            <person name="Milne T."/>
            <person name="Madden K."/>
        </authorList>
    </citation>
    <scope>NUCLEOTIDE SEQUENCE [LARGE SCALE GENOMIC DNA]</scope>
    <source>
        <strain evidence="4">NIH 2624 / FGSC A1156</strain>
    </source>
</reference>
<feature type="compositionally biased region" description="Polar residues" evidence="1">
    <location>
        <begin position="293"/>
        <end position="321"/>
    </location>
</feature>
<dbReference type="eggNOG" id="ENOG502SP9R">
    <property type="taxonomic scope" value="Eukaryota"/>
</dbReference>
<proteinExistence type="predicted"/>
<name>Q0CGQ0_ASPTN</name>
<evidence type="ECO:0000259" key="2">
    <source>
        <dbReference type="Pfam" id="PF01636"/>
    </source>
</evidence>
<gene>
    <name evidence="3" type="ORF">ATEG_07142</name>
</gene>
<dbReference type="GeneID" id="4319289"/>
<accession>Q0CGQ0</accession>
<feature type="domain" description="Aminoglycoside phosphotransferase" evidence="2">
    <location>
        <begin position="394"/>
        <end position="592"/>
    </location>
</feature>
<dbReference type="Pfam" id="PF01636">
    <property type="entry name" value="APH"/>
    <property type="match status" value="1"/>
</dbReference>
<evidence type="ECO:0000313" key="4">
    <source>
        <dbReference type="Proteomes" id="UP000007963"/>
    </source>
</evidence>
<dbReference type="SUPFAM" id="SSF56112">
    <property type="entry name" value="Protein kinase-like (PK-like)"/>
    <property type="match status" value="1"/>
</dbReference>
<dbReference type="VEuPathDB" id="FungiDB:ATEG_07142"/>
<organism evidence="3 4">
    <name type="scientific">Aspergillus terreus (strain NIH 2624 / FGSC A1156)</name>
    <dbReference type="NCBI Taxonomy" id="341663"/>
    <lineage>
        <taxon>Eukaryota</taxon>
        <taxon>Fungi</taxon>
        <taxon>Dikarya</taxon>
        <taxon>Ascomycota</taxon>
        <taxon>Pezizomycotina</taxon>
        <taxon>Eurotiomycetes</taxon>
        <taxon>Eurotiomycetidae</taxon>
        <taxon>Eurotiales</taxon>
        <taxon>Aspergillaceae</taxon>
        <taxon>Aspergillus</taxon>
        <taxon>Aspergillus subgen. Circumdati</taxon>
    </lineage>
</organism>
<dbReference type="InterPro" id="IPR002575">
    <property type="entry name" value="Aminoglycoside_PTrfase"/>
</dbReference>
<feature type="compositionally biased region" description="Basic and acidic residues" evidence="1">
    <location>
        <begin position="277"/>
        <end position="292"/>
    </location>
</feature>
<dbReference type="STRING" id="341663.Q0CGQ0"/>
<dbReference type="CDD" id="cd05120">
    <property type="entry name" value="APH_ChoK_like"/>
    <property type="match status" value="1"/>
</dbReference>
<dbReference type="Gene3D" id="1.10.510.10">
    <property type="entry name" value="Transferase(Phosphotransferase) domain 1"/>
    <property type="match status" value="1"/>
</dbReference>
<dbReference type="Proteomes" id="UP000007963">
    <property type="component" value="Unassembled WGS sequence"/>
</dbReference>
<dbReference type="RefSeq" id="XP_001209828.1">
    <property type="nucleotide sequence ID" value="XM_001209828.1"/>
</dbReference>
<dbReference type="PANTHER" id="PTHR21310:SF58">
    <property type="entry name" value="AMINOGLYCOSIDE PHOSPHOTRANSFERASE DOMAIN-CONTAINING PROTEIN"/>
    <property type="match status" value="1"/>
</dbReference>
<dbReference type="InterPro" id="IPR051678">
    <property type="entry name" value="AGP_Transferase"/>
</dbReference>